<dbReference type="Pfam" id="PF13187">
    <property type="entry name" value="Fer4_9"/>
    <property type="match status" value="1"/>
</dbReference>
<sequence>MTRWLAVERPDGRVDRRALLGLRSPSEGEVRSLPRPAAVAGCTGCGTCVAVCPTGAMTQARLPTTVVIGVDPTACTGCGECVARCPESVLAPAATLPGPQATAPVRLARVRVGRCDRCRAPLHPGEGPSCTACATRRGVMDDVWAHLG</sequence>
<proteinExistence type="predicted"/>
<dbReference type="Gene3D" id="3.30.70.20">
    <property type="match status" value="1"/>
</dbReference>
<evidence type="ECO:0000256" key="2">
    <source>
        <dbReference type="ARBA" id="ARBA00023004"/>
    </source>
</evidence>
<feature type="domain" description="4Fe-4S ferredoxin-type" evidence="4">
    <location>
        <begin position="66"/>
        <end position="95"/>
    </location>
</feature>
<evidence type="ECO:0000256" key="1">
    <source>
        <dbReference type="ARBA" id="ARBA00022723"/>
    </source>
</evidence>
<dbReference type="Proteomes" id="UP001157126">
    <property type="component" value="Unassembled WGS sequence"/>
</dbReference>
<accession>A0ABQ6IMI9</accession>
<evidence type="ECO:0000256" key="3">
    <source>
        <dbReference type="ARBA" id="ARBA00023014"/>
    </source>
</evidence>
<dbReference type="SUPFAM" id="SSF54862">
    <property type="entry name" value="4Fe-4S ferredoxins"/>
    <property type="match status" value="1"/>
</dbReference>
<keyword evidence="2" id="KW-0408">Iron</keyword>
<dbReference type="PROSITE" id="PS51379">
    <property type="entry name" value="4FE4S_FER_2"/>
    <property type="match status" value="2"/>
</dbReference>
<gene>
    <name evidence="5" type="ORF">GCM10025883_11890</name>
</gene>
<dbReference type="InterPro" id="IPR017896">
    <property type="entry name" value="4Fe4S_Fe-S-bd"/>
</dbReference>
<keyword evidence="3" id="KW-0411">Iron-sulfur</keyword>
<dbReference type="PROSITE" id="PS00198">
    <property type="entry name" value="4FE4S_FER_1"/>
    <property type="match status" value="2"/>
</dbReference>
<feature type="domain" description="4Fe-4S ferredoxin-type" evidence="4">
    <location>
        <begin position="34"/>
        <end position="62"/>
    </location>
</feature>
<comment type="caution">
    <text evidence="5">The sequence shown here is derived from an EMBL/GenBank/DDBJ whole genome shotgun (WGS) entry which is preliminary data.</text>
</comment>
<protein>
    <recommendedName>
        <fullName evidence="4">4Fe-4S ferredoxin-type domain-containing protein</fullName>
    </recommendedName>
</protein>
<evidence type="ECO:0000313" key="5">
    <source>
        <dbReference type="EMBL" id="GMA39144.1"/>
    </source>
</evidence>
<organism evidence="5 6">
    <name type="scientific">Mobilicoccus caccae</name>
    <dbReference type="NCBI Taxonomy" id="1859295"/>
    <lineage>
        <taxon>Bacteria</taxon>
        <taxon>Bacillati</taxon>
        <taxon>Actinomycetota</taxon>
        <taxon>Actinomycetes</taxon>
        <taxon>Micrococcales</taxon>
        <taxon>Dermatophilaceae</taxon>
        <taxon>Mobilicoccus</taxon>
    </lineage>
</organism>
<dbReference type="InterPro" id="IPR017900">
    <property type="entry name" value="4Fe4S_Fe_S_CS"/>
</dbReference>
<reference evidence="6" key="1">
    <citation type="journal article" date="2019" name="Int. J. Syst. Evol. Microbiol.">
        <title>The Global Catalogue of Microorganisms (GCM) 10K type strain sequencing project: providing services to taxonomists for standard genome sequencing and annotation.</title>
        <authorList>
            <consortium name="The Broad Institute Genomics Platform"/>
            <consortium name="The Broad Institute Genome Sequencing Center for Infectious Disease"/>
            <person name="Wu L."/>
            <person name="Ma J."/>
        </authorList>
    </citation>
    <scope>NUCLEOTIDE SEQUENCE [LARGE SCALE GENOMIC DNA]</scope>
    <source>
        <strain evidence="6">NBRC 113072</strain>
    </source>
</reference>
<keyword evidence="1" id="KW-0479">Metal-binding</keyword>
<keyword evidence="6" id="KW-1185">Reference proteome</keyword>
<evidence type="ECO:0000259" key="4">
    <source>
        <dbReference type="PROSITE" id="PS51379"/>
    </source>
</evidence>
<name>A0ABQ6IMI9_9MICO</name>
<dbReference type="EMBL" id="BSUO01000001">
    <property type="protein sequence ID" value="GMA39144.1"/>
    <property type="molecule type" value="Genomic_DNA"/>
</dbReference>
<dbReference type="RefSeq" id="WP_284303122.1">
    <property type="nucleotide sequence ID" value="NZ_BSUO01000001.1"/>
</dbReference>
<evidence type="ECO:0000313" key="6">
    <source>
        <dbReference type="Proteomes" id="UP001157126"/>
    </source>
</evidence>